<dbReference type="AlphaFoldDB" id="A0A2X4WKE8"/>
<dbReference type="STRING" id="1348624.GCA_001591545_03990"/>
<proteinExistence type="predicted"/>
<gene>
    <name evidence="1" type="ORF">NCTC4824_04085</name>
</gene>
<dbReference type="InterPro" id="IPR022551">
    <property type="entry name" value="BrxC"/>
</dbReference>
<organism evidence="1 2">
    <name type="scientific">Lederbergia lenta</name>
    <name type="common">Bacillus lentus</name>
    <dbReference type="NCBI Taxonomy" id="1467"/>
    <lineage>
        <taxon>Bacteria</taxon>
        <taxon>Bacillati</taxon>
        <taxon>Bacillota</taxon>
        <taxon>Bacilli</taxon>
        <taxon>Bacillales</taxon>
        <taxon>Bacillaceae</taxon>
        <taxon>Lederbergia</taxon>
    </lineage>
</organism>
<sequence length="98" mass="11307">MYLRERIKNLYLFLSIALHVQLVPLPMMYTNPTRSDLDKYVVTVIENRNVSNEIASDLHITHQSPQAFLVQNKKALWNASHSKITGQALENAIKNFIK</sequence>
<name>A0A2X4WKE8_LEDLE</name>
<reference evidence="1 2" key="1">
    <citation type="submission" date="2018-06" db="EMBL/GenBank/DDBJ databases">
        <authorList>
            <consortium name="Pathogen Informatics"/>
            <person name="Doyle S."/>
        </authorList>
    </citation>
    <scope>NUCLEOTIDE SEQUENCE [LARGE SCALE GENOMIC DNA]</scope>
    <source>
        <strain evidence="1 2">NCTC4824</strain>
    </source>
</reference>
<evidence type="ECO:0000313" key="2">
    <source>
        <dbReference type="Proteomes" id="UP000249134"/>
    </source>
</evidence>
<evidence type="ECO:0000313" key="1">
    <source>
        <dbReference type="EMBL" id="SQI63399.1"/>
    </source>
</evidence>
<dbReference type="Gene3D" id="3.40.30.10">
    <property type="entry name" value="Glutaredoxin"/>
    <property type="match status" value="1"/>
</dbReference>
<dbReference type="KEGG" id="blen:NCTC4824_04085"/>
<keyword evidence="2" id="KW-1185">Reference proteome</keyword>
<accession>A0A2X4WKE8</accession>
<dbReference type="Pfam" id="PF11009">
    <property type="entry name" value="BrxC"/>
    <property type="match status" value="1"/>
</dbReference>
<dbReference type="EMBL" id="LS483476">
    <property type="protein sequence ID" value="SQI63399.1"/>
    <property type="molecule type" value="Genomic_DNA"/>
</dbReference>
<protein>
    <submittedName>
        <fullName evidence="1">General stress protein</fullName>
    </submittedName>
</protein>
<dbReference type="Proteomes" id="UP000249134">
    <property type="component" value="Chromosome 1"/>
</dbReference>